<dbReference type="AlphaFoldDB" id="A0A1H7TUY3"/>
<dbReference type="OrthoDB" id="395856at2"/>
<proteinExistence type="predicted"/>
<dbReference type="PANTHER" id="PTHR15822:SF4">
    <property type="entry name" value="TYROSYL-DNA PHOSPHODIESTERASE 2"/>
    <property type="match status" value="1"/>
</dbReference>
<keyword evidence="9" id="KW-0732">Signal</keyword>
<dbReference type="GO" id="GO:0004519">
    <property type="term" value="F:endonuclease activity"/>
    <property type="evidence" value="ECO:0007669"/>
    <property type="project" value="UniProtKB-KW"/>
</dbReference>
<evidence type="ECO:0000256" key="9">
    <source>
        <dbReference type="SAM" id="SignalP"/>
    </source>
</evidence>
<evidence type="ECO:0000256" key="4">
    <source>
        <dbReference type="ARBA" id="ARBA00022723"/>
    </source>
</evidence>
<comment type="cofactor">
    <cofactor evidence="2">
        <name>Mg(2+)</name>
        <dbReference type="ChEBI" id="CHEBI:18420"/>
    </cofactor>
</comment>
<dbReference type="RefSeq" id="WP_092251492.1">
    <property type="nucleotide sequence ID" value="NZ_FOBI01000029.1"/>
</dbReference>
<keyword evidence="3" id="KW-0540">Nuclease</keyword>
<dbReference type="Proteomes" id="UP000199297">
    <property type="component" value="Unassembled WGS sequence"/>
</dbReference>
<keyword evidence="7" id="KW-0460">Magnesium</keyword>
<evidence type="ECO:0000256" key="3">
    <source>
        <dbReference type="ARBA" id="ARBA00022722"/>
    </source>
</evidence>
<keyword evidence="11" id="KW-0269">Exonuclease</keyword>
<evidence type="ECO:0000313" key="12">
    <source>
        <dbReference type="Proteomes" id="UP000199297"/>
    </source>
</evidence>
<keyword evidence="11" id="KW-0255">Endonuclease</keyword>
<dbReference type="Gene3D" id="3.60.10.10">
    <property type="entry name" value="Endonuclease/exonuclease/phosphatase"/>
    <property type="match status" value="1"/>
</dbReference>
<organism evidence="11 12">
    <name type="scientific">Colwellia chukchiensis</name>
    <dbReference type="NCBI Taxonomy" id="641665"/>
    <lineage>
        <taxon>Bacteria</taxon>
        <taxon>Pseudomonadati</taxon>
        <taxon>Pseudomonadota</taxon>
        <taxon>Gammaproteobacteria</taxon>
        <taxon>Alteromonadales</taxon>
        <taxon>Colwelliaceae</taxon>
        <taxon>Colwellia</taxon>
    </lineage>
</organism>
<evidence type="ECO:0000313" key="11">
    <source>
        <dbReference type="EMBL" id="SEL88551.1"/>
    </source>
</evidence>
<evidence type="ECO:0000256" key="2">
    <source>
        <dbReference type="ARBA" id="ARBA00001946"/>
    </source>
</evidence>
<evidence type="ECO:0000256" key="6">
    <source>
        <dbReference type="ARBA" id="ARBA00022801"/>
    </source>
</evidence>
<feature type="chain" id="PRO_5011783279" evidence="9">
    <location>
        <begin position="22"/>
        <end position="299"/>
    </location>
</feature>
<dbReference type="InterPro" id="IPR051547">
    <property type="entry name" value="TDP2-like"/>
</dbReference>
<name>A0A1H7TUY3_9GAMM</name>
<reference evidence="12" key="1">
    <citation type="submission" date="2016-10" db="EMBL/GenBank/DDBJ databases">
        <authorList>
            <person name="Varghese N."/>
            <person name="Submissions S."/>
        </authorList>
    </citation>
    <scope>NUCLEOTIDE SEQUENCE [LARGE SCALE GENOMIC DNA]</scope>
    <source>
        <strain evidence="12">CGMCC 1.9127</strain>
    </source>
</reference>
<dbReference type="InterPro" id="IPR036691">
    <property type="entry name" value="Endo/exonu/phosph_ase_sf"/>
</dbReference>
<dbReference type="InterPro" id="IPR005135">
    <property type="entry name" value="Endo/exonuclease/phosphatase"/>
</dbReference>
<comment type="cofactor">
    <cofactor evidence="1">
        <name>Mn(2+)</name>
        <dbReference type="ChEBI" id="CHEBI:29035"/>
    </cofactor>
</comment>
<sequence>MQKLMPVLSFAIALLSFSSTAETIKVASWNIAWLGSHEYNQRQATDYQKLARYARELDADVIALQEVESAKWAKKVFGDEYDYFFTTKDWVQRVGVAVRKTSGLQAKAVEYKALDQGLARRGMDVTLSKNGKSVRLLAVHMKSGCFHQPLDQASIAKMPNNDDKQAYAKTACAELAKQAIPLEAWVDARASEGVPFLLVGDFNRRFVNDIALNYSEVQGLWQAIDDQGAEALWAPTIHAESKCWDGKYKDYIDHIIFDPKAKRQYVDNSFAQLVFDGKYSKHLSQTLSDHCPISVQLTL</sequence>
<evidence type="ECO:0000256" key="1">
    <source>
        <dbReference type="ARBA" id="ARBA00001936"/>
    </source>
</evidence>
<evidence type="ECO:0000259" key="10">
    <source>
        <dbReference type="Pfam" id="PF03372"/>
    </source>
</evidence>
<dbReference type="GO" id="GO:0046872">
    <property type="term" value="F:metal ion binding"/>
    <property type="evidence" value="ECO:0007669"/>
    <property type="project" value="UniProtKB-KW"/>
</dbReference>
<dbReference type="SUPFAM" id="SSF56219">
    <property type="entry name" value="DNase I-like"/>
    <property type="match status" value="1"/>
</dbReference>
<dbReference type="STRING" id="641665.GCA_002104455_01974"/>
<protein>
    <submittedName>
        <fullName evidence="11">Metal-dependent hydrolase, endonuclease/exonuclease/phosphatase family</fullName>
    </submittedName>
</protein>
<keyword evidence="6 11" id="KW-0378">Hydrolase</keyword>
<dbReference type="GO" id="GO:0006281">
    <property type="term" value="P:DNA repair"/>
    <property type="evidence" value="ECO:0007669"/>
    <property type="project" value="UniProtKB-KW"/>
</dbReference>
<keyword evidence="8" id="KW-0234">DNA repair</keyword>
<keyword evidence="4" id="KW-0479">Metal-binding</keyword>
<dbReference type="Pfam" id="PF03372">
    <property type="entry name" value="Exo_endo_phos"/>
    <property type="match status" value="1"/>
</dbReference>
<evidence type="ECO:0000256" key="5">
    <source>
        <dbReference type="ARBA" id="ARBA00022763"/>
    </source>
</evidence>
<accession>A0A1H7TUY3</accession>
<gene>
    <name evidence="11" type="ORF">SAMN05216262_12915</name>
</gene>
<dbReference type="PANTHER" id="PTHR15822">
    <property type="entry name" value="TRAF AND TNF RECEPTOR-ASSOCIATED PROTEIN"/>
    <property type="match status" value="1"/>
</dbReference>
<evidence type="ECO:0000256" key="8">
    <source>
        <dbReference type="ARBA" id="ARBA00023204"/>
    </source>
</evidence>
<evidence type="ECO:0000256" key="7">
    <source>
        <dbReference type="ARBA" id="ARBA00022842"/>
    </source>
</evidence>
<keyword evidence="5" id="KW-0227">DNA damage</keyword>
<dbReference type="GO" id="GO:0004527">
    <property type="term" value="F:exonuclease activity"/>
    <property type="evidence" value="ECO:0007669"/>
    <property type="project" value="UniProtKB-KW"/>
</dbReference>
<feature type="domain" description="Endonuclease/exonuclease/phosphatase" evidence="10">
    <location>
        <begin position="27"/>
        <end position="290"/>
    </location>
</feature>
<keyword evidence="12" id="KW-1185">Reference proteome</keyword>
<feature type="signal peptide" evidence="9">
    <location>
        <begin position="1"/>
        <end position="21"/>
    </location>
</feature>
<dbReference type="EMBL" id="FOBI01000029">
    <property type="protein sequence ID" value="SEL88551.1"/>
    <property type="molecule type" value="Genomic_DNA"/>
</dbReference>